<gene>
    <name evidence="1" type="ORF">A8C52_11950</name>
</gene>
<reference evidence="1 2" key="1">
    <citation type="submission" date="2016-05" db="EMBL/GenBank/DDBJ databases">
        <authorList>
            <person name="Lee J.-Y."/>
            <person name="Kim E.B."/>
            <person name="Choi Y.-J."/>
        </authorList>
    </citation>
    <scope>NUCLEOTIDE SEQUENCE [LARGE SCALE GENOMIC DNA]</scope>
    <source>
        <strain evidence="1 2">KLA006</strain>
    </source>
</reference>
<dbReference type="AlphaFoldDB" id="A0A9X6S606"/>
<evidence type="ECO:0000313" key="2">
    <source>
        <dbReference type="Proteomes" id="UP000218139"/>
    </source>
</evidence>
<dbReference type="RefSeq" id="WP_086201116.1">
    <property type="nucleotide sequence ID" value="NZ_LXYY01000022.1"/>
</dbReference>
<protein>
    <submittedName>
        <fullName evidence="1">Uncharacterized protein</fullName>
    </submittedName>
</protein>
<dbReference type="Proteomes" id="UP000218139">
    <property type="component" value="Unassembled WGS sequence"/>
</dbReference>
<accession>A0A9X6S606</accession>
<sequence>MKILLSNSFYEHLKNAEYKNGLDIEWTLDDNDPDLVWCREYLSNRYFYQRYFAFANMVMENLTLRTKPTLKQVLSKFAGKKTDDPFIKKLKTDKHFKEYVSLVKKHQNHYVLSSSLGIDDTTIFSSKAKALKYIRTNNLQGYIPYPYNKLLCNKYLRGRETIDGNCN</sequence>
<comment type="caution">
    <text evidence="1">The sequence shown here is derived from an EMBL/GenBank/DDBJ whole genome shotgun (WGS) entry which is preliminary data.</text>
</comment>
<dbReference type="EMBL" id="LXZO01000045">
    <property type="protein sequence ID" value="PAY49166.1"/>
    <property type="molecule type" value="Genomic_DNA"/>
</dbReference>
<proteinExistence type="predicted"/>
<organism evidence="1 2">
    <name type="scientific">Ligilactobacillus salivarius</name>
    <dbReference type="NCBI Taxonomy" id="1624"/>
    <lineage>
        <taxon>Bacteria</taxon>
        <taxon>Bacillati</taxon>
        <taxon>Bacillota</taxon>
        <taxon>Bacilli</taxon>
        <taxon>Lactobacillales</taxon>
        <taxon>Lactobacillaceae</taxon>
        <taxon>Ligilactobacillus</taxon>
    </lineage>
</organism>
<evidence type="ECO:0000313" key="1">
    <source>
        <dbReference type="EMBL" id="PAY49166.1"/>
    </source>
</evidence>
<name>A0A9X6S606_9LACO</name>